<dbReference type="PANTHER" id="PTHR39206">
    <property type="entry name" value="SLL8004 PROTEIN"/>
    <property type="match status" value="1"/>
</dbReference>
<dbReference type="RefSeq" id="WP_379713459.1">
    <property type="nucleotide sequence ID" value="NZ_JBHTBS010000007.1"/>
</dbReference>
<sequence length="210" mass="23088">MPESRAAIVVLAGVNGAGKSSIAGATLRANGGEYFNPDEAARHYRDARPELSQEQANAWAWRMGKERLEVAIAENLAFNFETTLGGNSIADLLLKAAIGGTPVRVFYVGLDSPEKHIERVRQRVARGGHDIPESKIRERWERSLLNLIRLIPYLAELRVFDNSIEADPAKGQTPQPLFLLSMRNGAAVEMAEPKKVPVWAKPILAAALRL</sequence>
<accession>A0ABW2L7E9</accession>
<name>A0ABW2L7E9_9BACT</name>
<keyword evidence="2" id="KW-1185">Reference proteome</keyword>
<proteinExistence type="predicted"/>
<comment type="caution">
    <text evidence="1">The sequence shown here is derived from an EMBL/GenBank/DDBJ whole genome shotgun (WGS) entry which is preliminary data.</text>
</comment>
<dbReference type="PANTHER" id="PTHR39206:SF1">
    <property type="entry name" value="SLL8004 PROTEIN"/>
    <property type="match status" value="1"/>
</dbReference>
<protein>
    <submittedName>
        <fullName evidence="1">AAA family ATPase</fullName>
    </submittedName>
</protein>
<dbReference type="EMBL" id="JBHTBS010000007">
    <property type="protein sequence ID" value="MFC7338292.1"/>
    <property type="molecule type" value="Genomic_DNA"/>
</dbReference>
<dbReference type="InterPro" id="IPR027417">
    <property type="entry name" value="P-loop_NTPase"/>
</dbReference>
<dbReference type="Gene3D" id="3.40.50.300">
    <property type="entry name" value="P-loop containing nucleotide triphosphate hydrolases"/>
    <property type="match status" value="1"/>
</dbReference>
<gene>
    <name evidence="1" type="ORF">ACFQY0_13945</name>
</gene>
<evidence type="ECO:0000313" key="1">
    <source>
        <dbReference type="EMBL" id="MFC7338292.1"/>
    </source>
</evidence>
<reference evidence="2" key="1">
    <citation type="journal article" date="2019" name="Int. J. Syst. Evol. Microbiol.">
        <title>The Global Catalogue of Microorganisms (GCM) 10K type strain sequencing project: providing services to taxonomists for standard genome sequencing and annotation.</title>
        <authorList>
            <consortium name="The Broad Institute Genomics Platform"/>
            <consortium name="The Broad Institute Genome Sequencing Center for Infectious Disease"/>
            <person name="Wu L."/>
            <person name="Ma J."/>
        </authorList>
    </citation>
    <scope>NUCLEOTIDE SEQUENCE [LARGE SCALE GENOMIC DNA]</scope>
    <source>
        <strain evidence="2">CGMCC 4.1467</strain>
    </source>
</reference>
<organism evidence="1 2">
    <name type="scientific">Haloferula chungangensis</name>
    <dbReference type="NCBI Taxonomy" id="1048331"/>
    <lineage>
        <taxon>Bacteria</taxon>
        <taxon>Pseudomonadati</taxon>
        <taxon>Verrucomicrobiota</taxon>
        <taxon>Verrucomicrobiia</taxon>
        <taxon>Verrucomicrobiales</taxon>
        <taxon>Verrucomicrobiaceae</taxon>
        <taxon>Haloferula</taxon>
    </lineage>
</organism>
<evidence type="ECO:0000313" key="2">
    <source>
        <dbReference type="Proteomes" id="UP001596472"/>
    </source>
</evidence>
<dbReference type="Proteomes" id="UP001596472">
    <property type="component" value="Unassembled WGS sequence"/>
</dbReference>
<dbReference type="SUPFAM" id="SSF52540">
    <property type="entry name" value="P-loop containing nucleoside triphosphate hydrolases"/>
    <property type="match status" value="1"/>
</dbReference>
<dbReference type="Pfam" id="PF13671">
    <property type="entry name" value="AAA_33"/>
    <property type="match status" value="1"/>
</dbReference>